<dbReference type="STRING" id="393003.SAMN05660461_2467"/>
<evidence type="ECO:0000313" key="2">
    <source>
        <dbReference type="EMBL" id="SKD02259.1"/>
    </source>
</evidence>
<dbReference type="InterPro" id="IPR011051">
    <property type="entry name" value="RmlC_Cupin_sf"/>
</dbReference>
<evidence type="ECO:0000259" key="1">
    <source>
        <dbReference type="Pfam" id="PF07883"/>
    </source>
</evidence>
<dbReference type="Pfam" id="PF07883">
    <property type="entry name" value="Cupin_2"/>
    <property type="match status" value="1"/>
</dbReference>
<feature type="domain" description="Cupin type-2" evidence="1">
    <location>
        <begin position="44"/>
        <end position="113"/>
    </location>
</feature>
<dbReference type="InterPro" id="IPR053146">
    <property type="entry name" value="QDO-like"/>
</dbReference>
<dbReference type="EMBL" id="FUZZ01000001">
    <property type="protein sequence ID" value="SKD02259.1"/>
    <property type="molecule type" value="Genomic_DNA"/>
</dbReference>
<proteinExistence type="predicted"/>
<keyword evidence="3" id="KW-1185">Reference proteome</keyword>
<dbReference type="InterPro" id="IPR013096">
    <property type="entry name" value="Cupin_2"/>
</dbReference>
<dbReference type="InterPro" id="IPR014710">
    <property type="entry name" value="RmlC-like_jellyroll"/>
</dbReference>
<protein>
    <submittedName>
        <fullName evidence="2">Cupin domain-containing protein</fullName>
    </submittedName>
</protein>
<sequence>METAKKPVITSGAHQGQSLSVAGGNYRILISGKETDGEFATIEMLVPPGGGPGPHAHAGFQESFYVVEGEVEVQSEDGIYTAGQGAYIVIPRGGIVHGFKNKSGNMAKLLCVVVPSGLEEMFLELGVPVAEGEFLPPPVIDDAMKKKMQDLAEKYGQKMYPPDYFTKSAKE</sequence>
<dbReference type="AlphaFoldDB" id="A0A1T5NQ88"/>
<reference evidence="2 3" key="1">
    <citation type="submission" date="2017-02" db="EMBL/GenBank/DDBJ databases">
        <authorList>
            <person name="Peterson S.W."/>
        </authorList>
    </citation>
    <scope>NUCLEOTIDE SEQUENCE [LARGE SCALE GENOMIC DNA]</scope>
    <source>
        <strain evidence="2 3">DSM 18108</strain>
    </source>
</reference>
<gene>
    <name evidence="2" type="ORF">SAMN05660461_2467</name>
</gene>
<dbReference type="Gene3D" id="2.60.120.10">
    <property type="entry name" value="Jelly Rolls"/>
    <property type="match status" value="1"/>
</dbReference>
<name>A0A1T5NQ88_9BACT</name>
<dbReference type="SUPFAM" id="SSF51182">
    <property type="entry name" value="RmlC-like cupins"/>
    <property type="match status" value="1"/>
</dbReference>
<evidence type="ECO:0000313" key="3">
    <source>
        <dbReference type="Proteomes" id="UP000190166"/>
    </source>
</evidence>
<organism evidence="2 3">
    <name type="scientific">Chitinophaga ginsengisegetis</name>
    <dbReference type="NCBI Taxonomy" id="393003"/>
    <lineage>
        <taxon>Bacteria</taxon>
        <taxon>Pseudomonadati</taxon>
        <taxon>Bacteroidota</taxon>
        <taxon>Chitinophagia</taxon>
        <taxon>Chitinophagales</taxon>
        <taxon>Chitinophagaceae</taxon>
        <taxon>Chitinophaga</taxon>
    </lineage>
</organism>
<dbReference type="PANTHER" id="PTHR36440:SF1">
    <property type="entry name" value="PUTATIVE (AFU_ORTHOLOGUE AFUA_8G07350)-RELATED"/>
    <property type="match status" value="1"/>
</dbReference>
<dbReference type="RefSeq" id="WP_079469641.1">
    <property type="nucleotide sequence ID" value="NZ_FUZZ01000001.1"/>
</dbReference>
<dbReference type="Proteomes" id="UP000190166">
    <property type="component" value="Unassembled WGS sequence"/>
</dbReference>
<dbReference type="PANTHER" id="PTHR36440">
    <property type="entry name" value="PUTATIVE (AFU_ORTHOLOGUE AFUA_8G07350)-RELATED"/>
    <property type="match status" value="1"/>
</dbReference>
<accession>A0A1T5NQ88</accession>